<sequence length="326" mass="35442">MTALLITVDTELSALLQQRGLSLDENLRRSIHAETGGRACGIGWQMDVLDRHKLTGVFFLDPLPALVHGAAFLTPIVGEIVGRGHEVQLHIHTEWLAWARDSPVEGRQGRNIGDFSLGDQVTLLGLAKDYLEQAGAPPITAFRAGNFGANDDTLRALAAVGIDWDSSVNPAYLGGDCRISADHGQIGAKRIHGVAELPVSGIIDRPGGFRPAQICAMSADEMRAGLRHAVRNGHDAFVVVTHSFEMLSRDRARPNGAVIRRFEQLCREAAGLPGVRGMGFRDLSPALADAPERPLDRVPPSRWRTGMRMAAQALATWRYEHRLIPA</sequence>
<dbReference type="Gene3D" id="3.20.20.370">
    <property type="entry name" value="Glycoside hydrolase/deacetylase"/>
    <property type="match status" value="1"/>
</dbReference>
<proteinExistence type="predicted"/>
<comment type="caution">
    <text evidence="1">The sequence shown here is derived from an EMBL/GenBank/DDBJ whole genome shotgun (WGS) entry which is preliminary data.</text>
</comment>
<dbReference type="RefSeq" id="WP_228226439.1">
    <property type="nucleotide sequence ID" value="NZ_JAJGNP010000003.1"/>
</dbReference>
<keyword evidence="2" id="KW-1185">Reference proteome</keyword>
<dbReference type="Proteomes" id="UP001198830">
    <property type="component" value="Unassembled WGS sequence"/>
</dbReference>
<organism evidence="1 2">
    <name type="scientific">Sphingobium soli</name>
    <dbReference type="NCBI Taxonomy" id="1591116"/>
    <lineage>
        <taxon>Bacteria</taxon>
        <taxon>Pseudomonadati</taxon>
        <taxon>Pseudomonadota</taxon>
        <taxon>Alphaproteobacteria</taxon>
        <taxon>Sphingomonadales</taxon>
        <taxon>Sphingomonadaceae</taxon>
        <taxon>Sphingobium</taxon>
    </lineage>
</organism>
<reference evidence="1 2" key="1">
    <citation type="submission" date="2021-10" db="EMBL/GenBank/DDBJ databases">
        <title>The diversity and Nitrogen Metabolism of Culturable Nitrate-Utilizing Bacteria Within the Oxygen Minimum Zone of the Changjiang (Yangtze River)Estuary.</title>
        <authorList>
            <person name="Zhang D."/>
            <person name="Zheng J."/>
            <person name="Liu S."/>
            <person name="He W."/>
        </authorList>
    </citation>
    <scope>NUCLEOTIDE SEQUENCE [LARGE SCALE GENOMIC DNA]</scope>
    <source>
        <strain evidence="1 2">FXH275-2</strain>
    </source>
</reference>
<name>A0ABS8H0Q5_9SPHN</name>
<dbReference type="SUPFAM" id="SSF88713">
    <property type="entry name" value="Glycoside hydrolase/deacetylase"/>
    <property type="match status" value="1"/>
</dbReference>
<evidence type="ECO:0000313" key="1">
    <source>
        <dbReference type="EMBL" id="MCC4232081.1"/>
    </source>
</evidence>
<evidence type="ECO:0000313" key="2">
    <source>
        <dbReference type="Proteomes" id="UP001198830"/>
    </source>
</evidence>
<gene>
    <name evidence="1" type="ORF">LL253_05160</name>
</gene>
<protein>
    <recommendedName>
        <fullName evidence="3">Polysaccharide deacetylase</fullName>
    </recommendedName>
</protein>
<dbReference type="InterPro" id="IPR011330">
    <property type="entry name" value="Glyco_hydro/deAcase_b/a-brl"/>
</dbReference>
<accession>A0ABS8H0Q5</accession>
<dbReference type="EMBL" id="JAJGNP010000003">
    <property type="protein sequence ID" value="MCC4232081.1"/>
    <property type="molecule type" value="Genomic_DNA"/>
</dbReference>
<dbReference type="CDD" id="cd10933">
    <property type="entry name" value="CE4_u9"/>
    <property type="match status" value="1"/>
</dbReference>
<evidence type="ECO:0008006" key="3">
    <source>
        <dbReference type="Google" id="ProtNLM"/>
    </source>
</evidence>